<organism evidence="3 4">
    <name type="scientific">Oceanimonas pelagia</name>
    <dbReference type="NCBI Taxonomy" id="3028314"/>
    <lineage>
        <taxon>Bacteria</taxon>
        <taxon>Pseudomonadati</taxon>
        <taxon>Pseudomonadota</taxon>
        <taxon>Gammaproteobacteria</taxon>
        <taxon>Aeromonadales</taxon>
        <taxon>Aeromonadaceae</taxon>
        <taxon>Oceanimonas</taxon>
    </lineage>
</organism>
<evidence type="ECO:0000313" key="3">
    <source>
        <dbReference type="EMBL" id="WMC11635.1"/>
    </source>
</evidence>
<dbReference type="RefSeq" id="WP_306762870.1">
    <property type="nucleotide sequence ID" value="NZ_CP118224.1"/>
</dbReference>
<dbReference type="SFLD" id="SFLDS00019">
    <property type="entry name" value="Glutathione_Transferase_(cytos"/>
    <property type="match status" value="1"/>
</dbReference>
<reference evidence="3 4" key="1">
    <citation type="submission" date="2023-02" db="EMBL/GenBank/DDBJ databases">
        <title>Complete genome sequence of a novel bacterium Oceanimonas sp. NTOU-MSR1 isolated from marine coast sediment.</title>
        <authorList>
            <person name="Yang H.-T."/>
            <person name="Chen Y.-L."/>
            <person name="Ho Y.-N."/>
        </authorList>
    </citation>
    <scope>NUCLEOTIDE SEQUENCE [LARGE SCALE GENOMIC DNA]</scope>
    <source>
        <strain evidence="3 4">NTOU-MSR1</strain>
    </source>
</reference>
<dbReference type="InterPro" id="IPR034346">
    <property type="entry name" value="Gtt2-like_C"/>
</dbReference>
<dbReference type="Pfam" id="PF13409">
    <property type="entry name" value="GST_N_2"/>
    <property type="match status" value="1"/>
</dbReference>
<protein>
    <submittedName>
        <fullName evidence="3">Glutathione S-transferase family protein</fullName>
    </submittedName>
</protein>
<dbReference type="InterPro" id="IPR036282">
    <property type="entry name" value="Glutathione-S-Trfase_C_sf"/>
</dbReference>
<dbReference type="SUPFAM" id="SSF47616">
    <property type="entry name" value="GST C-terminal domain-like"/>
    <property type="match status" value="1"/>
</dbReference>
<dbReference type="InterPro" id="IPR010987">
    <property type="entry name" value="Glutathione-S-Trfase_C-like"/>
</dbReference>
<dbReference type="InterPro" id="IPR034345">
    <property type="entry name" value="Gtt2-like_N"/>
</dbReference>
<dbReference type="Pfam" id="PF13410">
    <property type="entry name" value="GST_C_2"/>
    <property type="match status" value="1"/>
</dbReference>
<dbReference type="Gene3D" id="1.20.1050.10">
    <property type="match status" value="1"/>
</dbReference>
<gene>
    <name evidence="3" type="ORF">PU634_04535</name>
</gene>
<evidence type="ECO:0000313" key="4">
    <source>
        <dbReference type="Proteomes" id="UP001223802"/>
    </source>
</evidence>
<dbReference type="CDD" id="cd03051">
    <property type="entry name" value="GST_N_GTT2_like"/>
    <property type="match status" value="1"/>
</dbReference>
<dbReference type="InterPro" id="IPR004045">
    <property type="entry name" value="Glutathione_S-Trfase_N"/>
</dbReference>
<accession>A0AA50Q8C4</accession>
<dbReference type="Gene3D" id="3.40.30.10">
    <property type="entry name" value="Glutaredoxin"/>
    <property type="match status" value="1"/>
</dbReference>
<dbReference type="SUPFAM" id="SSF52833">
    <property type="entry name" value="Thioredoxin-like"/>
    <property type="match status" value="1"/>
</dbReference>
<dbReference type="PANTHER" id="PTHR44051">
    <property type="entry name" value="GLUTATHIONE S-TRANSFERASE-RELATED"/>
    <property type="match status" value="1"/>
</dbReference>
<dbReference type="PROSITE" id="PS50405">
    <property type="entry name" value="GST_CTER"/>
    <property type="match status" value="1"/>
</dbReference>
<dbReference type="KEGG" id="ope:PU634_04535"/>
<proteinExistence type="predicted"/>
<keyword evidence="4" id="KW-1185">Reference proteome</keyword>
<dbReference type="PANTHER" id="PTHR44051:SF8">
    <property type="entry name" value="GLUTATHIONE S-TRANSFERASE GSTA"/>
    <property type="match status" value="1"/>
</dbReference>
<dbReference type="InterPro" id="IPR036249">
    <property type="entry name" value="Thioredoxin-like_sf"/>
</dbReference>
<dbReference type="SFLD" id="SFLDG00358">
    <property type="entry name" value="Main_(cytGST)"/>
    <property type="match status" value="1"/>
</dbReference>
<name>A0AA50Q8C4_9GAMM</name>
<evidence type="ECO:0000259" key="1">
    <source>
        <dbReference type="PROSITE" id="PS50404"/>
    </source>
</evidence>
<dbReference type="EMBL" id="CP118224">
    <property type="protein sequence ID" value="WMC11635.1"/>
    <property type="molecule type" value="Genomic_DNA"/>
</dbReference>
<dbReference type="PROSITE" id="PS50404">
    <property type="entry name" value="GST_NTER"/>
    <property type="match status" value="1"/>
</dbReference>
<dbReference type="AlphaFoldDB" id="A0AA50Q8C4"/>
<sequence>MKLHHKTGTPSAQRVTIFLRELGMDIESVEVDIRGGENRSAAFREKAPNGLIPVLELDDGTCICESLAICRYLDATTPNNKALFGRTALEQAQVEMWQRMVELQGLVPAFQAFRNLSGVYQDREHCIKEWGEESRHRLKQFLPVLDAQLGKQPWVAGEHFSVADISAWVLCGFMQRLELTLDDRLPHLKRWHQQMARRHSVQ</sequence>
<dbReference type="CDD" id="cd03182">
    <property type="entry name" value="GST_C_GTT2_like"/>
    <property type="match status" value="1"/>
</dbReference>
<dbReference type="InterPro" id="IPR040079">
    <property type="entry name" value="Glutathione_S-Trfase"/>
</dbReference>
<evidence type="ECO:0000259" key="2">
    <source>
        <dbReference type="PROSITE" id="PS50405"/>
    </source>
</evidence>
<dbReference type="Proteomes" id="UP001223802">
    <property type="component" value="Chromosome"/>
</dbReference>
<feature type="domain" description="GST N-terminal" evidence="1">
    <location>
        <begin position="1"/>
        <end position="81"/>
    </location>
</feature>
<feature type="domain" description="GST C-terminal" evidence="2">
    <location>
        <begin position="87"/>
        <end position="202"/>
    </location>
</feature>